<keyword evidence="1" id="KW-0732">Signal</keyword>
<dbReference type="Proteomes" id="UP000217215">
    <property type="component" value="Chromosome"/>
</dbReference>
<dbReference type="EMBL" id="CP016773">
    <property type="protein sequence ID" value="ASY15623.1"/>
    <property type="molecule type" value="Genomic_DNA"/>
</dbReference>
<feature type="chain" id="PRO_5012015523" evidence="1">
    <location>
        <begin position="34"/>
        <end position="584"/>
    </location>
</feature>
<keyword evidence="4" id="KW-1185">Reference proteome</keyword>
<gene>
    <name evidence="3" type="ORF">A1sIA56_01600</name>
</gene>
<evidence type="ECO:0000313" key="3">
    <source>
        <dbReference type="EMBL" id="ASY15623.1"/>
    </source>
</evidence>
<dbReference type="OrthoDB" id="5240629at2"/>
<dbReference type="Pfam" id="PF00496">
    <property type="entry name" value="SBP_bac_5"/>
    <property type="match status" value="1"/>
</dbReference>
<dbReference type="InterPro" id="IPR030678">
    <property type="entry name" value="Peptide/Ni-bd"/>
</dbReference>
<dbReference type="PANTHER" id="PTHR30290">
    <property type="entry name" value="PERIPLASMIC BINDING COMPONENT OF ABC TRANSPORTER"/>
    <property type="match status" value="1"/>
</dbReference>
<reference evidence="3 4" key="1">
    <citation type="submission" date="2016-07" db="EMBL/GenBank/DDBJ databases">
        <title>High microdiversification within the ubiquitous acI lineage of Actinobacteria.</title>
        <authorList>
            <person name="Neuenschwander S.M."/>
            <person name="Salcher M."/>
            <person name="Ghai R."/>
            <person name="Pernthaler J."/>
        </authorList>
    </citation>
    <scope>NUCLEOTIDE SEQUENCE [LARGE SCALE GENOMIC DNA]</scope>
    <source>
        <strain evidence="3">MMS-IA-56</strain>
    </source>
</reference>
<name>A0A249KFQ0_9ACTN</name>
<accession>A0A249KFQ0</accession>
<dbReference type="GO" id="GO:0042597">
    <property type="term" value="C:periplasmic space"/>
    <property type="evidence" value="ECO:0007669"/>
    <property type="project" value="UniProtKB-ARBA"/>
</dbReference>
<dbReference type="KEGG" id="psuf:A1sIA56_01600"/>
<protein>
    <submittedName>
        <fullName evidence="3">Peptide/nickel transport system substrate-binding protein</fullName>
    </submittedName>
</protein>
<dbReference type="GO" id="GO:1904680">
    <property type="term" value="F:peptide transmembrane transporter activity"/>
    <property type="evidence" value="ECO:0007669"/>
    <property type="project" value="TreeGrafter"/>
</dbReference>
<dbReference type="RefSeq" id="WP_095673217.1">
    <property type="nucleotide sequence ID" value="NZ_CP016773.1"/>
</dbReference>
<dbReference type="GO" id="GO:0015833">
    <property type="term" value="P:peptide transport"/>
    <property type="evidence" value="ECO:0007669"/>
    <property type="project" value="TreeGrafter"/>
</dbReference>
<dbReference type="InterPro" id="IPR000914">
    <property type="entry name" value="SBP_5_dom"/>
</dbReference>
<dbReference type="Gene3D" id="3.40.190.10">
    <property type="entry name" value="Periplasmic binding protein-like II"/>
    <property type="match status" value="1"/>
</dbReference>
<proteinExistence type="predicted"/>
<dbReference type="GO" id="GO:0043190">
    <property type="term" value="C:ATP-binding cassette (ABC) transporter complex"/>
    <property type="evidence" value="ECO:0007669"/>
    <property type="project" value="InterPro"/>
</dbReference>
<feature type="domain" description="Solute-binding protein family 5" evidence="2">
    <location>
        <begin position="91"/>
        <end position="499"/>
    </location>
</feature>
<evidence type="ECO:0000259" key="2">
    <source>
        <dbReference type="Pfam" id="PF00496"/>
    </source>
</evidence>
<dbReference type="InterPro" id="IPR039424">
    <property type="entry name" value="SBP_5"/>
</dbReference>
<dbReference type="AlphaFoldDB" id="A0A249KFQ0"/>
<dbReference type="Gene3D" id="3.10.105.10">
    <property type="entry name" value="Dipeptide-binding Protein, Domain 3"/>
    <property type="match status" value="1"/>
</dbReference>
<dbReference type="SUPFAM" id="SSF53850">
    <property type="entry name" value="Periplasmic binding protein-like II"/>
    <property type="match status" value="1"/>
</dbReference>
<evidence type="ECO:0000313" key="4">
    <source>
        <dbReference type="Proteomes" id="UP000217215"/>
    </source>
</evidence>
<organism evidence="3 4">
    <name type="scientific">Candidatus Planktophila sulfonica</name>
    <dbReference type="NCBI Taxonomy" id="1884904"/>
    <lineage>
        <taxon>Bacteria</taxon>
        <taxon>Bacillati</taxon>
        <taxon>Actinomycetota</taxon>
        <taxon>Actinomycetes</taxon>
        <taxon>Candidatus Nanopelagicales</taxon>
        <taxon>Candidatus Nanopelagicaceae</taxon>
        <taxon>Candidatus Planktophila</taxon>
    </lineage>
</organism>
<sequence>MSGLKTSRRILASTAAIALAVGVTVAAGSSANAAEKPVTGGTLYFITHQEQFDHVDPARVYTGRDIAFFNSYIYRNLVSYKPVPGSAGSSLVADLATNTGVPSNAAKTWKFTLRSGITWEDGSAVTCADVKYGVSRPFAGDVITDGPQYLVQALDIPKDKDGASVYKGPYKKTGQAQFDKAVSCSGNTITFKLNRSFADFNYALTYPAGAPVKASKDTGDKYDLKPFANGPYKIASYKIGDQMELVRNAAWKKSSDAIRTPYPDNIVVRFGLAEDVRDQIMLEDQIPNTASLDSLQPANTRAFFADPTKKAQRFNVYDPYVRYSAMNVKKGKMDCLDVRKALFFAIDTQALIDLSGGREFYGDPGDNPVKPVLGLDYTKTKGNIHDPNWKITGNATYAASLMAKAKTSCPDAYARATSADKGIVWDIAQSATNEKASVLIQNAAKEAGIVVKFNFIPSGQYYSTVLNNDKQNDISSAGWGADWANASTVIPELFTKEGGFNLAQNWDDPAYAAFKKKSDAAKVETNRTKQAAMWKELSQYVMDQYWIIRPVFSKTQEVWGSKVGGVYYWEPQGNFGFGQMYVKN</sequence>
<dbReference type="PIRSF" id="PIRSF002741">
    <property type="entry name" value="MppA"/>
    <property type="match status" value="1"/>
</dbReference>
<dbReference type="PANTHER" id="PTHR30290:SF83">
    <property type="entry name" value="ABC TRANSPORTER SUBSTRATE-BINDING PROTEIN"/>
    <property type="match status" value="1"/>
</dbReference>
<evidence type="ECO:0000256" key="1">
    <source>
        <dbReference type="SAM" id="SignalP"/>
    </source>
</evidence>
<feature type="signal peptide" evidence="1">
    <location>
        <begin position="1"/>
        <end position="33"/>
    </location>
</feature>